<dbReference type="Proteomes" id="UP000035740">
    <property type="component" value="Unassembled WGS sequence"/>
</dbReference>
<accession>A0A0J8DXM3</accession>
<evidence type="ECO:0000313" key="1">
    <source>
        <dbReference type="EMBL" id="KMS95605.1"/>
    </source>
</evidence>
<keyword evidence="2" id="KW-1185">Reference proteome</keyword>
<dbReference type="AlphaFoldDB" id="A0A0J8DXM3"/>
<gene>
    <name evidence="1" type="ORF">BVRB_006750</name>
</gene>
<dbReference type="EMBL" id="KQ090450">
    <property type="protein sequence ID" value="KMS95605.1"/>
    <property type="molecule type" value="Genomic_DNA"/>
</dbReference>
<proteinExistence type="predicted"/>
<protein>
    <submittedName>
        <fullName evidence="1">Uncharacterized protein</fullName>
    </submittedName>
</protein>
<name>A0A0J8DXM3_BETVV</name>
<evidence type="ECO:0000313" key="2">
    <source>
        <dbReference type="Proteomes" id="UP000035740"/>
    </source>
</evidence>
<organism evidence="1 2">
    <name type="scientific">Beta vulgaris subsp. vulgaris</name>
    <name type="common">Beet</name>
    <dbReference type="NCBI Taxonomy" id="3555"/>
    <lineage>
        <taxon>Eukaryota</taxon>
        <taxon>Viridiplantae</taxon>
        <taxon>Streptophyta</taxon>
        <taxon>Embryophyta</taxon>
        <taxon>Tracheophyta</taxon>
        <taxon>Spermatophyta</taxon>
        <taxon>Magnoliopsida</taxon>
        <taxon>eudicotyledons</taxon>
        <taxon>Gunneridae</taxon>
        <taxon>Pentapetalae</taxon>
        <taxon>Caryophyllales</taxon>
        <taxon>Chenopodiaceae</taxon>
        <taxon>Betoideae</taxon>
        <taxon>Beta</taxon>
    </lineage>
</organism>
<sequence length="68" mass="8114">MMWGRHMKHKWGRILGPVAYREWQWLLIPPSLWWGDGLCAFIVQIILENCYQSLHFLSNCFLGDVHTL</sequence>
<dbReference type="Gramene" id="KMS95605">
    <property type="protein sequence ID" value="KMS95605"/>
    <property type="gene ID" value="BVRB_006750"/>
</dbReference>
<reference evidence="1 2" key="1">
    <citation type="journal article" date="2014" name="Nature">
        <title>The genome of the recently domesticated crop plant sugar beet (Beta vulgaris).</title>
        <authorList>
            <person name="Dohm J.C."/>
            <person name="Minoche A.E."/>
            <person name="Holtgrawe D."/>
            <person name="Capella-Gutierrez S."/>
            <person name="Zakrzewski F."/>
            <person name="Tafer H."/>
            <person name="Rupp O."/>
            <person name="Sorensen T.R."/>
            <person name="Stracke R."/>
            <person name="Reinhardt R."/>
            <person name="Goesmann A."/>
            <person name="Kraft T."/>
            <person name="Schulz B."/>
            <person name="Stadler P.F."/>
            <person name="Schmidt T."/>
            <person name="Gabaldon T."/>
            <person name="Lehrach H."/>
            <person name="Weisshaar B."/>
            <person name="Himmelbauer H."/>
        </authorList>
    </citation>
    <scope>NUCLEOTIDE SEQUENCE [LARGE SCALE GENOMIC DNA]</scope>
    <source>
        <tissue evidence="1">Taproot</tissue>
    </source>
</reference>